<evidence type="ECO:0000313" key="5">
    <source>
        <dbReference type="EMBL" id="KAH3854843.1"/>
    </source>
</evidence>
<evidence type="ECO:0000313" key="6">
    <source>
        <dbReference type="Proteomes" id="UP000828390"/>
    </source>
</evidence>
<dbReference type="PROSITE" id="PS51043">
    <property type="entry name" value="DDHD"/>
    <property type="match status" value="1"/>
</dbReference>
<evidence type="ECO:0000259" key="4">
    <source>
        <dbReference type="PROSITE" id="PS51043"/>
    </source>
</evidence>
<dbReference type="InterPro" id="IPR004177">
    <property type="entry name" value="DDHD_dom"/>
</dbReference>
<keyword evidence="2" id="KW-0175">Coiled coil</keyword>
<dbReference type="EMBL" id="JAIWYP010000003">
    <property type="protein sequence ID" value="KAH3854843.1"/>
    <property type="molecule type" value="Genomic_DNA"/>
</dbReference>
<keyword evidence="6" id="KW-1185">Reference proteome</keyword>
<comment type="caution">
    <text evidence="5">The sequence shown here is derived from an EMBL/GenBank/DDBJ whole genome shotgun (WGS) entry which is preliminary data.</text>
</comment>
<dbReference type="Pfam" id="PF23463">
    <property type="entry name" value="WWE_2"/>
    <property type="match status" value="1"/>
</dbReference>
<dbReference type="PANTHER" id="PTHR23509">
    <property type="entry name" value="PA-PL1 PHOSPHOLIPASE FAMILY"/>
    <property type="match status" value="1"/>
</dbReference>
<reference evidence="5" key="1">
    <citation type="journal article" date="2019" name="bioRxiv">
        <title>The Genome of the Zebra Mussel, Dreissena polymorpha: A Resource for Invasive Species Research.</title>
        <authorList>
            <person name="McCartney M.A."/>
            <person name="Auch B."/>
            <person name="Kono T."/>
            <person name="Mallez S."/>
            <person name="Zhang Y."/>
            <person name="Obille A."/>
            <person name="Becker A."/>
            <person name="Abrahante J.E."/>
            <person name="Garbe J."/>
            <person name="Badalamenti J.P."/>
            <person name="Herman A."/>
            <person name="Mangelson H."/>
            <person name="Liachko I."/>
            <person name="Sullivan S."/>
            <person name="Sone E.D."/>
            <person name="Koren S."/>
            <person name="Silverstein K.A.T."/>
            <person name="Beckman K.B."/>
            <person name="Gohl D.M."/>
        </authorList>
    </citation>
    <scope>NUCLEOTIDE SEQUENCE</scope>
    <source>
        <strain evidence="5">Duluth1</strain>
        <tissue evidence="5">Whole animal</tissue>
    </source>
</reference>
<dbReference type="SMART" id="SM01127">
    <property type="entry name" value="DDHD"/>
    <property type="match status" value="1"/>
</dbReference>
<reference evidence="5" key="2">
    <citation type="submission" date="2020-11" db="EMBL/GenBank/DDBJ databases">
        <authorList>
            <person name="McCartney M.A."/>
            <person name="Auch B."/>
            <person name="Kono T."/>
            <person name="Mallez S."/>
            <person name="Becker A."/>
            <person name="Gohl D.M."/>
            <person name="Silverstein K.A.T."/>
            <person name="Koren S."/>
            <person name="Bechman K.B."/>
            <person name="Herman A."/>
            <person name="Abrahante J.E."/>
            <person name="Garbe J."/>
        </authorList>
    </citation>
    <scope>NUCLEOTIDE SEQUENCE</scope>
    <source>
        <strain evidence="5">Duluth1</strain>
        <tissue evidence="5">Whole animal</tissue>
    </source>
</reference>
<dbReference type="GO" id="GO:0004620">
    <property type="term" value="F:phospholipase activity"/>
    <property type="evidence" value="ECO:0007669"/>
    <property type="project" value="TreeGrafter"/>
</dbReference>
<dbReference type="Pfam" id="PF02862">
    <property type="entry name" value="DDHD"/>
    <property type="match status" value="1"/>
</dbReference>
<feature type="domain" description="DDHD" evidence="4">
    <location>
        <begin position="484"/>
        <end position="722"/>
    </location>
</feature>
<evidence type="ECO:0000256" key="2">
    <source>
        <dbReference type="SAM" id="Coils"/>
    </source>
</evidence>
<gene>
    <name evidence="5" type="ORF">DPMN_097401</name>
</gene>
<organism evidence="5 6">
    <name type="scientific">Dreissena polymorpha</name>
    <name type="common">Zebra mussel</name>
    <name type="synonym">Mytilus polymorpha</name>
    <dbReference type="NCBI Taxonomy" id="45954"/>
    <lineage>
        <taxon>Eukaryota</taxon>
        <taxon>Metazoa</taxon>
        <taxon>Spiralia</taxon>
        <taxon>Lophotrochozoa</taxon>
        <taxon>Mollusca</taxon>
        <taxon>Bivalvia</taxon>
        <taxon>Autobranchia</taxon>
        <taxon>Heteroconchia</taxon>
        <taxon>Euheterodonta</taxon>
        <taxon>Imparidentia</taxon>
        <taxon>Neoheterodontei</taxon>
        <taxon>Myida</taxon>
        <taxon>Dreissenoidea</taxon>
        <taxon>Dreissenidae</taxon>
        <taxon>Dreissena</taxon>
    </lineage>
</organism>
<proteinExistence type="inferred from homology"/>
<dbReference type="InterPro" id="IPR058055">
    <property type="entry name" value="PA-PLA1"/>
</dbReference>
<feature type="coiled-coil region" evidence="2">
    <location>
        <begin position="452"/>
        <end position="479"/>
    </location>
</feature>
<evidence type="ECO:0000256" key="1">
    <source>
        <dbReference type="ARBA" id="ARBA00038464"/>
    </source>
</evidence>
<dbReference type="GO" id="GO:0005737">
    <property type="term" value="C:cytoplasm"/>
    <property type="evidence" value="ECO:0007669"/>
    <property type="project" value="TreeGrafter"/>
</dbReference>
<dbReference type="PANTHER" id="PTHR23509:SF48">
    <property type="entry name" value="INTRACELLULAR PHOSPHOLIPASE A1"/>
    <property type="match status" value="1"/>
</dbReference>
<feature type="region of interest" description="Disordered" evidence="3">
    <location>
        <begin position="588"/>
        <end position="616"/>
    </location>
</feature>
<name>A0A9D4LAH0_DREPO</name>
<dbReference type="GO" id="GO:0046872">
    <property type="term" value="F:metal ion binding"/>
    <property type="evidence" value="ECO:0007669"/>
    <property type="project" value="InterPro"/>
</dbReference>
<dbReference type="OrthoDB" id="431378at2759"/>
<sequence length="727" mass="82908">MQMSFRPPDDRLSLTFDNKNASDIVGRMYPSVESLVNSDSFEDFETIDSHDSDTNSVPESLTSLGTPPRSRTFLYPRKEFVDHLQPEEVRWFYKKDGDKKWSPFIGYDSLRIECRYRVHQQNGFEGLSEAETADLDLILVRGGLYEVDVTNATCQPVYWSGDKSRIIRGTWFYDHTWQPMDEGYSSQVETQYLSSFLGHRLYEETTSLHKGNKPVILSIRFTEFYVEWTSPTDVFLFKDTASSRLFRAVGNKLGVSKSGSRLHRGYCLDAIMDDKPTDITHLVFVVHGIGQKMDTGHIVRCCHEIRDRTEEVKSKLFPHFEHNENQRAEFLPVEWRSSLKLDGDTVESLTPQKMRGIRVILNASAMDVMYYTSPLYRSEITHGLEHELNRLYNMFCERHPYFEPNGGKVSIVAHSLGCVISYDIITGWNPITLYDQFVSSVIEEEREQSGGSNEVNKELDIAENRVTEIERLLKEVHEKRAKPLRFKVENLFCLGSPLGVFLALRGVRPLGKGTLDHIITKQACKRLFNIYHPADPVAYRLEPLILKHYSTISPLVIHKCDSPNKVPYTKIPSTAFAAFQSSSEVASEKMDVSDQDSVGSGSTCSPPPFQVPSPTRRKISLRKVGGWFDSFTKSMSKEGEGSMSAELRALNRLEREAESSRAHTPQDQANRDLDQTDLEYRLDYTLPYSGGITRGYISVVTSHTSYWNNLDVACFILSHLHPTLQSV</sequence>
<dbReference type="Proteomes" id="UP000828390">
    <property type="component" value="Unassembled WGS sequence"/>
</dbReference>
<protein>
    <recommendedName>
        <fullName evidence="4">DDHD domain-containing protein</fullName>
    </recommendedName>
</protein>
<dbReference type="AlphaFoldDB" id="A0A9D4LAH0"/>
<dbReference type="InterPro" id="IPR057826">
    <property type="entry name" value="WWE_C20G8.02"/>
</dbReference>
<comment type="similarity">
    <text evidence="1">Belongs to the PA-PLA1 family.</text>
</comment>
<accession>A0A9D4LAH0</accession>
<evidence type="ECO:0000256" key="3">
    <source>
        <dbReference type="SAM" id="MobiDB-lite"/>
    </source>
</evidence>
<feature type="region of interest" description="Disordered" evidence="3">
    <location>
        <begin position="654"/>
        <end position="675"/>
    </location>
</feature>